<feature type="region of interest" description="Disordered" evidence="7">
    <location>
        <begin position="34"/>
        <end position="167"/>
    </location>
</feature>
<evidence type="ECO:0000256" key="4">
    <source>
        <dbReference type="ARBA" id="ARBA00022989"/>
    </source>
</evidence>
<evidence type="ECO:0000259" key="9">
    <source>
        <dbReference type="PROSITE" id="PS50009"/>
    </source>
</evidence>
<dbReference type="InterPro" id="IPR023578">
    <property type="entry name" value="Ras_GEF_dom_sf"/>
</dbReference>
<dbReference type="Gene3D" id="1.10.840.10">
    <property type="entry name" value="Ras guanine-nucleotide exchange factors catalytic domain"/>
    <property type="match status" value="1"/>
</dbReference>
<evidence type="ECO:0000256" key="3">
    <source>
        <dbReference type="ARBA" id="ARBA00022692"/>
    </source>
</evidence>
<sequence>MAARHQQAKRASRLSVYSDDADLAFLAQLEEPSLALSSSGSNSESVCGLALAPNSPSPRLVRSPLASHPHALGYTLQDSSSGSSSSSSSSRCSIRRPVRHRKAHPPARSSPLRHVQNAASSTDSTTSSSSSPSPSSASPSSESSSRRGNVQDVDDLGTPAGSDASMVNFPISTPLSRSSAALHRKRPASGFFSQQIVDLEDDTFQRDSIKMYRLKPRRRSLSAVHVVNNPNAGGSTKLLEKASSSLHAIGEGFDINIDDDALDLNDFDFDDIGDTVALDFADESNAAGPIELDALPGGDGKSWSSSGSDEAAQGAAAVSTPRGTAGSSAALTNKAGSKTDASAPDSNEAAGDEAAPRRSRWREKSIRFLDSIPVTIFMLVITLFVLFADDTLIIVAPDKDDSLDLYLLISKNFVFLCFLVELVWTSVVKPKDYFLTFFFWLDVLALVSFAPDVVLLVADYDIVTLVSALAVARTGRAARASARAARLVRVVRVVKFARIVQRGHSEIAADDNVIDSLETNLNRSAPAAMSTSASDAGGGGGEVTTLGEPSRLGSRLINRTTNKVIAIVLILFLVTSIAQITAPWRHHVTAGVSALEDSAAALGGVTSPTFVNGPLASFLEAYGSSLLWLSISDVEVYGTIEQASRVREVYIQEGMSLSKASVAWIDVKETEVIQAIFNIAILVFIIVIMALGNMLITRDANRLLIVPVEKIMGVVRVLLDHAKVPGKRKAGGPVQQAKQSETGRSGSMTSLLALDDSGARVGSGRLGGSGRQLSEAEELLQMLSEIDGSLAMAQQDVESTETKVRIREAELESVTLFTVQLEMLLCVALRKLESKALAKWAAWHEWGLVPLADRIRVALAEAGGDSAALVARLSQHPLALPSIDDLQRHRAQLTFEILGPSGGVGADGEDVRPTVQLQSGALPHIVEHLCHPLAHDADFDRVFFLTYRAYLSPAELLQRLIVRFSLTPDVYYIRASRDGLDAYSQWRHEVQHPVRVRILSLVRLWLKSYFFDFHADPVMVALLVDVLVPLLRASRVFSEAGRQLRVLLENKLLGLEVGDDDDFGSETTETTTSSIVIPRMAATRGARLKLLNVDPMEAARQLSLIEHELYGQIGKHELLDLAWSRDDADTRAPNVLALINHFNGVTEWVQVALLSEASVKTRAAILRTFIDILDKLFAIRNFNGAMELVSGLSSAAVSRLRKTWKEVDETRRSRFEAITASLSALGNYAQYRRLVADYMEVPVIPYLGMYMGDLVFIEEGNEDYVGDGLVNFDKCYQIANAIQLALHWRRASFPFFEVAEVKSLLTSSIAEVTSNPTDDRALYKLSLKVEPRKK</sequence>
<feature type="transmembrane region" description="Helical" evidence="8">
    <location>
        <begin position="408"/>
        <end position="427"/>
    </location>
</feature>
<dbReference type="Pfam" id="PF00617">
    <property type="entry name" value="RasGEF"/>
    <property type="match status" value="1"/>
</dbReference>
<feature type="transmembrane region" description="Helical" evidence="8">
    <location>
        <begin position="434"/>
        <end position="451"/>
    </location>
</feature>
<dbReference type="InterPro" id="IPR001895">
    <property type="entry name" value="RASGEF_cat_dom"/>
</dbReference>
<protein>
    <submittedName>
        <fullName evidence="11">Uncharacterized protein</fullName>
    </submittedName>
</protein>
<feature type="transmembrane region" description="Helical" evidence="8">
    <location>
        <begin position="675"/>
        <end position="696"/>
    </location>
</feature>
<feature type="domain" description="N-terminal Ras-GEF" evidence="10">
    <location>
        <begin position="913"/>
        <end position="1052"/>
    </location>
</feature>
<dbReference type="PROSITE" id="PS00720">
    <property type="entry name" value="RASGEF"/>
    <property type="match status" value="1"/>
</dbReference>
<dbReference type="Gene3D" id="1.20.870.10">
    <property type="entry name" value="Son of sevenless (SoS) protein Chain: S domain 1"/>
    <property type="match status" value="1"/>
</dbReference>
<evidence type="ECO:0000256" key="5">
    <source>
        <dbReference type="ARBA" id="ARBA00023136"/>
    </source>
</evidence>
<dbReference type="GeneID" id="25563964"/>
<feature type="transmembrane region" description="Helical" evidence="8">
    <location>
        <begin position="368"/>
        <end position="388"/>
    </location>
</feature>
<dbReference type="CDD" id="cd00155">
    <property type="entry name" value="RasGEF"/>
    <property type="match status" value="1"/>
</dbReference>
<keyword evidence="5 8" id="KW-0472">Membrane</keyword>
<dbReference type="eggNOG" id="KOG3417">
    <property type="taxonomic scope" value="Eukaryota"/>
</dbReference>
<feature type="domain" description="Ras-GEF" evidence="9">
    <location>
        <begin position="1094"/>
        <end position="1332"/>
    </location>
</feature>
<dbReference type="GO" id="GO:0005886">
    <property type="term" value="C:plasma membrane"/>
    <property type="evidence" value="ECO:0007669"/>
    <property type="project" value="TreeGrafter"/>
</dbReference>
<feature type="compositionally biased region" description="Polar residues" evidence="7">
    <location>
        <begin position="736"/>
        <end position="747"/>
    </location>
</feature>
<dbReference type="InterPro" id="IPR000651">
    <property type="entry name" value="Ras-like_Gua-exchang_fac_N"/>
</dbReference>
<evidence type="ECO:0000256" key="7">
    <source>
        <dbReference type="SAM" id="MobiDB-lite"/>
    </source>
</evidence>
<dbReference type="STRING" id="461836.A0A0L0D740"/>
<feature type="region of interest" description="Disordered" evidence="7">
    <location>
        <begin position="525"/>
        <end position="546"/>
    </location>
</feature>
<dbReference type="PROSITE" id="PS50212">
    <property type="entry name" value="RASGEF_NTER"/>
    <property type="match status" value="1"/>
</dbReference>
<dbReference type="Proteomes" id="UP000054408">
    <property type="component" value="Unassembled WGS sequence"/>
</dbReference>
<proteinExistence type="predicted"/>
<keyword evidence="2 6" id="KW-0344">Guanine-nucleotide releasing factor</keyword>
<dbReference type="PROSITE" id="PS50009">
    <property type="entry name" value="RASGEF_CAT"/>
    <property type="match status" value="1"/>
</dbReference>
<reference evidence="11 12" key="1">
    <citation type="submission" date="2010-05" db="EMBL/GenBank/DDBJ databases">
        <title>The Genome Sequence of Thecamonas trahens ATCC 50062.</title>
        <authorList>
            <consortium name="The Broad Institute Genome Sequencing Platform"/>
            <person name="Russ C."/>
            <person name="Cuomo C."/>
            <person name="Shea T."/>
            <person name="Young S.K."/>
            <person name="Zeng Q."/>
            <person name="Koehrsen M."/>
            <person name="Haas B."/>
            <person name="Borodovsky M."/>
            <person name="Guigo R."/>
            <person name="Alvarado L."/>
            <person name="Berlin A."/>
            <person name="Bochicchio J."/>
            <person name="Borenstein D."/>
            <person name="Chapman S."/>
            <person name="Chen Z."/>
            <person name="Freedman E."/>
            <person name="Gellesch M."/>
            <person name="Goldberg J."/>
            <person name="Griggs A."/>
            <person name="Gujja S."/>
            <person name="Heilman E."/>
            <person name="Heiman D."/>
            <person name="Hepburn T."/>
            <person name="Howarth C."/>
            <person name="Jen D."/>
            <person name="Larson L."/>
            <person name="Mehta T."/>
            <person name="Park D."/>
            <person name="Pearson M."/>
            <person name="Roberts A."/>
            <person name="Saif S."/>
            <person name="Shenoy N."/>
            <person name="Sisk P."/>
            <person name="Stolte C."/>
            <person name="Sykes S."/>
            <person name="Thomson T."/>
            <person name="Walk T."/>
            <person name="White J."/>
            <person name="Yandava C."/>
            <person name="Burger G."/>
            <person name="Gray M.W."/>
            <person name="Holland P.W.H."/>
            <person name="King N."/>
            <person name="Lang F.B.F."/>
            <person name="Roger A.J."/>
            <person name="Ruiz-Trillo I."/>
            <person name="Lander E."/>
            <person name="Nusbaum C."/>
        </authorList>
    </citation>
    <scope>NUCLEOTIDE SEQUENCE [LARGE SCALE GENOMIC DNA]</scope>
    <source>
        <strain evidence="11 12">ATCC 50062</strain>
    </source>
</reference>
<evidence type="ECO:0000256" key="6">
    <source>
        <dbReference type="PROSITE-ProRule" id="PRU00168"/>
    </source>
</evidence>
<organism evidence="11 12">
    <name type="scientific">Thecamonas trahens ATCC 50062</name>
    <dbReference type="NCBI Taxonomy" id="461836"/>
    <lineage>
        <taxon>Eukaryota</taxon>
        <taxon>Apusozoa</taxon>
        <taxon>Apusomonadida</taxon>
        <taxon>Apusomonadidae</taxon>
        <taxon>Thecamonas</taxon>
    </lineage>
</organism>
<keyword evidence="4 8" id="KW-1133">Transmembrane helix</keyword>
<dbReference type="InterPro" id="IPR019804">
    <property type="entry name" value="Ras_G-nucl-exch_fac_CS"/>
</dbReference>
<feature type="compositionally biased region" description="Low complexity" evidence="7">
    <location>
        <begin position="79"/>
        <end position="90"/>
    </location>
</feature>
<feature type="compositionally biased region" description="Low complexity" evidence="7">
    <location>
        <begin position="118"/>
        <end position="143"/>
    </location>
</feature>
<gene>
    <name evidence="11" type="ORF">AMSG_04421</name>
</gene>
<dbReference type="InterPro" id="IPR008937">
    <property type="entry name" value="Ras-like_GEF"/>
</dbReference>
<dbReference type="GO" id="GO:0007265">
    <property type="term" value="P:Ras protein signal transduction"/>
    <property type="evidence" value="ECO:0007669"/>
    <property type="project" value="TreeGrafter"/>
</dbReference>
<dbReference type="Pfam" id="PF00618">
    <property type="entry name" value="RasGEF_N"/>
    <property type="match status" value="1"/>
</dbReference>
<dbReference type="InterPro" id="IPR027359">
    <property type="entry name" value="Volt_channel_dom_sf"/>
</dbReference>
<evidence type="ECO:0000313" key="11">
    <source>
        <dbReference type="EMBL" id="KNC48192.1"/>
    </source>
</evidence>
<dbReference type="CDD" id="cd06224">
    <property type="entry name" value="REM"/>
    <property type="match status" value="1"/>
</dbReference>
<keyword evidence="3 8" id="KW-0812">Transmembrane</keyword>
<accession>A0A0L0D740</accession>
<dbReference type="EMBL" id="GL349450">
    <property type="protein sequence ID" value="KNC48192.1"/>
    <property type="molecule type" value="Genomic_DNA"/>
</dbReference>
<evidence type="ECO:0000256" key="1">
    <source>
        <dbReference type="ARBA" id="ARBA00004141"/>
    </source>
</evidence>
<feature type="transmembrane region" description="Helical" evidence="8">
    <location>
        <begin position="564"/>
        <end position="582"/>
    </location>
</feature>
<dbReference type="Gene3D" id="1.20.120.350">
    <property type="entry name" value="Voltage-gated potassium channels. Chain C"/>
    <property type="match status" value="1"/>
</dbReference>
<feature type="region of interest" description="Disordered" evidence="7">
    <location>
        <begin position="289"/>
        <end position="357"/>
    </location>
</feature>
<evidence type="ECO:0000256" key="8">
    <source>
        <dbReference type="SAM" id="Phobius"/>
    </source>
</evidence>
<dbReference type="OMA" id="IVNDAHW"/>
<dbReference type="SUPFAM" id="SSF48366">
    <property type="entry name" value="Ras GEF"/>
    <property type="match status" value="1"/>
</dbReference>
<feature type="compositionally biased region" description="Basic residues" evidence="7">
    <location>
        <begin position="93"/>
        <end position="105"/>
    </location>
</feature>
<evidence type="ECO:0000259" key="10">
    <source>
        <dbReference type="PROSITE" id="PS50212"/>
    </source>
</evidence>
<keyword evidence="12" id="KW-1185">Reference proteome</keyword>
<evidence type="ECO:0000256" key="2">
    <source>
        <dbReference type="ARBA" id="ARBA00022658"/>
    </source>
</evidence>
<feature type="compositionally biased region" description="Polar residues" evidence="7">
    <location>
        <begin position="525"/>
        <end position="534"/>
    </location>
</feature>
<dbReference type="PANTHER" id="PTHR23113">
    <property type="entry name" value="GUANINE NUCLEOTIDE EXCHANGE FACTOR"/>
    <property type="match status" value="1"/>
</dbReference>
<dbReference type="GO" id="GO:0005085">
    <property type="term" value="F:guanyl-nucleotide exchange factor activity"/>
    <property type="evidence" value="ECO:0007669"/>
    <property type="project" value="UniProtKB-KW"/>
</dbReference>
<dbReference type="SMART" id="SM00229">
    <property type="entry name" value="RasGEFN"/>
    <property type="match status" value="1"/>
</dbReference>
<comment type="subcellular location">
    <subcellularLocation>
        <location evidence="1">Membrane</location>
        <topology evidence="1">Multi-pass membrane protein</topology>
    </subcellularLocation>
</comment>
<evidence type="ECO:0000313" key="12">
    <source>
        <dbReference type="Proteomes" id="UP000054408"/>
    </source>
</evidence>
<dbReference type="InterPro" id="IPR036964">
    <property type="entry name" value="RASGEF_cat_dom_sf"/>
</dbReference>
<dbReference type="OrthoDB" id="2412973at2759"/>
<feature type="compositionally biased region" description="Low complexity" evidence="7">
    <location>
        <begin position="34"/>
        <end position="45"/>
    </location>
</feature>
<feature type="region of interest" description="Disordered" evidence="7">
    <location>
        <begin position="725"/>
        <end position="747"/>
    </location>
</feature>
<dbReference type="RefSeq" id="XP_013758761.1">
    <property type="nucleotide sequence ID" value="XM_013903307.1"/>
</dbReference>
<dbReference type="SMART" id="SM00147">
    <property type="entry name" value="RasGEF"/>
    <property type="match status" value="1"/>
</dbReference>
<feature type="compositionally biased region" description="Polar residues" evidence="7">
    <location>
        <begin position="321"/>
        <end position="340"/>
    </location>
</feature>
<name>A0A0L0D740_THETB</name>
<dbReference type="PANTHER" id="PTHR23113:SF363">
    <property type="entry name" value="PROTEIN SON OF SEVENLESS"/>
    <property type="match status" value="1"/>
</dbReference>